<evidence type="ECO:0000256" key="2">
    <source>
        <dbReference type="SAM" id="MobiDB-lite"/>
    </source>
</evidence>
<organism evidence="5 6">
    <name type="scientific">Flavobacterium succinicans</name>
    <dbReference type="NCBI Taxonomy" id="29536"/>
    <lineage>
        <taxon>Bacteria</taxon>
        <taxon>Pseudomonadati</taxon>
        <taxon>Bacteroidota</taxon>
        <taxon>Flavobacteriia</taxon>
        <taxon>Flavobacteriales</taxon>
        <taxon>Flavobacteriaceae</taxon>
        <taxon>Flavobacterium</taxon>
    </lineage>
</organism>
<dbReference type="Gene3D" id="2.60.120.260">
    <property type="entry name" value="Galactose-binding domain-like"/>
    <property type="match status" value="1"/>
</dbReference>
<feature type="compositionally biased region" description="Basic and acidic residues" evidence="2">
    <location>
        <begin position="421"/>
        <end position="434"/>
    </location>
</feature>
<dbReference type="EMBL" id="FOUT01000013">
    <property type="protein sequence ID" value="SFN43180.1"/>
    <property type="molecule type" value="Genomic_DNA"/>
</dbReference>
<reference evidence="6" key="1">
    <citation type="submission" date="2016-10" db="EMBL/GenBank/DDBJ databases">
        <authorList>
            <person name="Varghese N."/>
            <person name="Submissions S."/>
        </authorList>
    </citation>
    <scope>NUCLEOTIDE SEQUENCE [LARGE SCALE GENOMIC DNA]</scope>
    <source>
        <strain evidence="6">DSM 4002</strain>
    </source>
</reference>
<dbReference type="InterPro" id="IPR008979">
    <property type="entry name" value="Galactose-bd-like_sf"/>
</dbReference>
<keyword evidence="3" id="KW-0732">Signal</keyword>
<sequence length="615" mass="70963">MKKLFVSLFLLVAVSLLGQDKKSNYVAENYTKQEVSIKMRDGLTLFTSIYSPKDTSKKYPIVMQRTPYNCAPYGPDQFKRSIAPNETMMKEGYIVVYQDVRGRYMSDGLYDNMRGYIPNKKAKTEVDEASDTYDTIDWLVKNVPNNNGNVGTWGISYPGFYASYSLLSGHPALKAVSPQACIADFFFDDFHHNGAYMLSYWKVTPLFGPQKTKPTTEAWFKFPNVGTNDDYQFFLNAGPIANLDKYYDSSNEFWQQLKEHSSYDEFWQKRGLLQHLKNIKPAVMTVGGWFDAEDLYGPLNTYSTIEKNSKNYNTIVMGPWSHGDWARNSEKQIIGNINFGDSISGFYQKNIEANFFRHFLKNNGKGENKLPEAYVFDTGRKEWKTYDTWPPKNTEKQQFYLQPQQKLTENAGAVSFEEFVSDPKKPVPHSEDIKQQGLTPRKYMTDDQRFAARRSDVLVFETDVLAEDVTLAGDILAKLQVATTGTDADWVVKVVDVFPNDEPETKEVQPYLKMSNYHMMVRSEVMRGRFRNSFVNPEPFVANEKTPVNVKLQDVFHTFKKGHKIQIQVQSTWFPLIDLNPQTFVPNIFYAKPEDFKKQTHRVYSDSEIEFTVLK</sequence>
<dbReference type="NCBIfam" id="TIGR00976">
    <property type="entry name" value="CocE_NonD"/>
    <property type="match status" value="1"/>
</dbReference>
<evidence type="ECO:0000259" key="4">
    <source>
        <dbReference type="SMART" id="SM00939"/>
    </source>
</evidence>
<feature type="domain" description="Xaa-Pro dipeptidyl-peptidase C-terminal" evidence="4">
    <location>
        <begin position="353"/>
        <end position="614"/>
    </location>
</feature>
<evidence type="ECO:0000313" key="6">
    <source>
        <dbReference type="Proteomes" id="UP000182961"/>
    </source>
</evidence>
<dbReference type="Pfam" id="PF02129">
    <property type="entry name" value="Peptidase_S15"/>
    <property type="match status" value="1"/>
</dbReference>
<dbReference type="Gene3D" id="1.10.3020.10">
    <property type="entry name" value="alpha-amino acid ester hydrolase ( Helical cap domain)"/>
    <property type="match status" value="1"/>
</dbReference>
<dbReference type="Gene3D" id="3.40.50.1820">
    <property type="entry name" value="alpha/beta hydrolase"/>
    <property type="match status" value="1"/>
</dbReference>
<accession>A0A1I4YZV5</accession>
<dbReference type="AlphaFoldDB" id="A0A1I4YZV5"/>
<feature type="region of interest" description="Disordered" evidence="2">
    <location>
        <begin position="420"/>
        <end position="440"/>
    </location>
</feature>
<dbReference type="eggNOG" id="COG2936">
    <property type="taxonomic scope" value="Bacteria"/>
</dbReference>
<dbReference type="GO" id="GO:0008239">
    <property type="term" value="F:dipeptidyl-peptidase activity"/>
    <property type="evidence" value="ECO:0007669"/>
    <property type="project" value="InterPro"/>
</dbReference>
<dbReference type="Pfam" id="PF08530">
    <property type="entry name" value="PepX_C"/>
    <property type="match status" value="1"/>
</dbReference>
<dbReference type="SUPFAM" id="SSF49785">
    <property type="entry name" value="Galactose-binding domain-like"/>
    <property type="match status" value="1"/>
</dbReference>
<feature type="signal peptide" evidence="3">
    <location>
        <begin position="1"/>
        <end position="18"/>
    </location>
</feature>
<evidence type="ECO:0000313" key="5">
    <source>
        <dbReference type="EMBL" id="SFN43180.1"/>
    </source>
</evidence>
<gene>
    <name evidence="5" type="ORF">SAMN05444143_11323</name>
</gene>
<dbReference type="SMART" id="SM00939">
    <property type="entry name" value="PepX_C"/>
    <property type="match status" value="1"/>
</dbReference>
<keyword evidence="1" id="KW-0378">Hydrolase</keyword>
<dbReference type="PANTHER" id="PTHR43056:SF10">
    <property type="entry name" value="COCE_NOND FAMILY, PUTATIVE (AFU_ORTHOLOGUE AFUA_7G00600)-RELATED"/>
    <property type="match status" value="1"/>
</dbReference>
<dbReference type="PANTHER" id="PTHR43056">
    <property type="entry name" value="PEPTIDASE S9 PROLYL OLIGOPEPTIDASE"/>
    <property type="match status" value="1"/>
</dbReference>
<keyword evidence="6" id="KW-1185">Reference proteome</keyword>
<dbReference type="InterPro" id="IPR000383">
    <property type="entry name" value="Xaa-Pro-like_dom"/>
</dbReference>
<dbReference type="InterPro" id="IPR050585">
    <property type="entry name" value="Xaa-Pro_dipeptidyl-ppase/CocE"/>
</dbReference>
<dbReference type="InterPro" id="IPR013736">
    <property type="entry name" value="Xaa-Pro_dipept_C"/>
</dbReference>
<evidence type="ECO:0000256" key="3">
    <source>
        <dbReference type="SAM" id="SignalP"/>
    </source>
</evidence>
<dbReference type="STRING" id="29536.FLB_11390"/>
<feature type="chain" id="PRO_5010213310" description="Xaa-Pro dipeptidyl-peptidase C-terminal domain-containing protein" evidence="3">
    <location>
        <begin position="19"/>
        <end position="615"/>
    </location>
</feature>
<dbReference type="InterPro" id="IPR029058">
    <property type="entry name" value="AB_hydrolase_fold"/>
</dbReference>
<dbReference type="SUPFAM" id="SSF53474">
    <property type="entry name" value="alpha/beta-Hydrolases"/>
    <property type="match status" value="1"/>
</dbReference>
<protein>
    <recommendedName>
        <fullName evidence="4">Xaa-Pro dipeptidyl-peptidase C-terminal domain-containing protein</fullName>
    </recommendedName>
</protein>
<name>A0A1I4YZV5_9FLAO</name>
<dbReference type="InterPro" id="IPR005674">
    <property type="entry name" value="CocE/Ser_esterase"/>
</dbReference>
<dbReference type="RefSeq" id="WP_024982615.1">
    <property type="nucleotide sequence ID" value="NZ_CBCRUM010000017.1"/>
</dbReference>
<proteinExistence type="predicted"/>
<dbReference type="Proteomes" id="UP000182961">
    <property type="component" value="Unassembled WGS sequence"/>
</dbReference>
<evidence type="ECO:0000256" key="1">
    <source>
        <dbReference type="ARBA" id="ARBA00022801"/>
    </source>
</evidence>